<evidence type="ECO:0000256" key="2">
    <source>
        <dbReference type="ARBA" id="ARBA00022989"/>
    </source>
</evidence>
<keyword evidence="1 4" id="KW-0812">Transmembrane</keyword>
<evidence type="ECO:0000256" key="3">
    <source>
        <dbReference type="ARBA" id="ARBA00023136"/>
    </source>
</evidence>
<keyword evidence="5" id="KW-0808">Transferase</keyword>
<accession>A0A645E984</accession>
<keyword evidence="3 4" id="KW-0472">Membrane</keyword>
<proteinExistence type="predicted"/>
<reference evidence="5" key="1">
    <citation type="submission" date="2019-08" db="EMBL/GenBank/DDBJ databases">
        <authorList>
            <person name="Kucharzyk K."/>
            <person name="Murdoch R.W."/>
            <person name="Higgins S."/>
            <person name="Loffler F."/>
        </authorList>
    </citation>
    <scope>NUCLEOTIDE SEQUENCE</scope>
</reference>
<dbReference type="GO" id="GO:0005886">
    <property type="term" value="C:plasma membrane"/>
    <property type="evidence" value="ECO:0007669"/>
    <property type="project" value="TreeGrafter"/>
</dbReference>
<feature type="transmembrane region" description="Helical" evidence="4">
    <location>
        <begin position="114"/>
        <end position="136"/>
    </location>
</feature>
<protein>
    <submittedName>
        <fullName evidence="5">Undecaprenyl-phosphate 4-deoxy-4-formamido-L-arabinose transferase</fullName>
        <ecNumber evidence="5">2.4.2.53</ecNumber>
    </submittedName>
</protein>
<evidence type="ECO:0000256" key="1">
    <source>
        <dbReference type="ARBA" id="ARBA00022692"/>
    </source>
</evidence>
<sequence>MVGSIRENRKDTIFRKLASKLVNRMVRKLCRGRTMQDYGCMLRGYSRPVVDALLRCHEHEKFIPMLAMSFGRRVTEIPVKHAERSAGESKYNFWKLISLQYDLLTGTSIFPLRLLTIFGFLIALLGIIFGVVIFIISQLDKDWGAQGIFALFAIQFVFTGGMLAALGLIGEYIGKIHLNTRARPQYFIEYVQGKTYQPGERK</sequence>
<dbReference type="PANTHER" id="PTHR48090">
    <property type="entry name" value="UNDECAPRENYL-PHOSPHATE 4-DEOXY-4-FORMAMIDO-L-ARABINOSE TRANSFERASE-RELATED"/>
    <property type="match status" value="1"/>
</dbReference>
<organism evidence="5">
    <name type="scientific">bioreactor metagenome</name>
    <dbReference type="NCBI Taxonomy" id="1076179"/>
    <lineage>
        <taxon>unclassified sequences</taxon>
        <taxon>metagenomes</taxon>
        <taxon>ecological metagenomes</taxon>
    </lineage>
</organism>
<dbReference type="EMBL" id="VSSQ01043509">
    <property type="protein sequence ID" value="MPM97202.1"/>
    <property type="molecule type" value="Genomic_DNA"/>
</dbReference>
<name>A0A645E984_9ZZZZ</name>
<comment type="caution">
    <text evidence="5">The sequence shown here is derived from an EMBL/GenBank/DDBJ whole genome shotgun (WGS) entry which is preliminary data.</text>
</comment>
<dbReference type="EC" id="2.4.2.53" evidence="5"/>
<gene>
    <name evidence="5" type="primary">arnC_53</name>
    <name evidence="5" type="ORF">SDC9_144375</name>
</gene>
<dbReference type="InterPro" id="IPR050256">
    <property type="entry name" value="Glycosyltransferase_2"/>
</dbReference>
<dbReference type="GO" id="GO:0099621">
    <property type="term" value="F:undecaprenyl-phosphate 4-deoxy-4-formamido-L-arabinose transferase activity"/>
    <property type="evidence" value="ECO:0007669"/>
    <property type="project" value="UniProtKB-EC"/>
</dbReference>
<evidence type="ECO:0000256" key="4">
    <source>
        <dbReference type="SAM" id="Phobius"/>
    </source>
</evidence>
<feature type="transmembrane region" description="Helical" evidence="4">
    <location>
        <begin position="148"/>
        <end position="173"/>
    </location>
</feature>
<keyword evidence="2 4" id="KW-1133">Transmembrane helix</keyword>
<dbReference type="AlphaFoldDB" id="A0A645E984"/>
<dbReference type="PANTHER" id="PTHR48090:SF3">
    <property type="entry name" value="UNDECAPRENYL-PHOSPHATE 4-DEOXY-4-FORMAMIDO-L-ARABINOSE TRANSFERASE"/>
    <property type="match status" value="1"/>
</dbReference>
<evidence type="ECO:0000313" key="5">
    <source>
        <dbReference type="EMBL" id="MPM97202.1"/>
    </source>
</evidence>
<keyword evidence="5" id="KW-0328">Glycosyltransferase</keyword>